<dbReference type="Proteomes" id="UP001380953">
    <property type="component" value="Unassembled WGS sequence"/>
</dbReference>
<protein>
    <submittedName>
        <fullName evidence="1">CPBP family intramembrane glutamic endopeptidase</fullName>
        <ecNumber evidence="1">3.4.-.-</ecNumber>
    </submittedName>
</protein>
<gene>
    <name evidence="1" type="ORF">WKI47_07775</name>
</gene>
<dbReference type="EMBL" id="JBBKAR010000026">
    <property type="protein sequence ID" value="MEJ8303799.1"/>
    <property type="molecule type" value="Genomic_DNA"/>
</dbReference>
<accession>A0ACC6PA41</accession>
<keyword evidence="1" id="KW-0378">Hydrolase</keyword>
<evidence type="ECO:0000313" key="1">
    <source>
        <dbReference type="EMBL" id="MEJ8303799.1"/>
    </source>
</evidence>
<comment type="caution">
    <text evidence="1">The sequence shown here is derived from an EMBL/GenBank/DDBJ whole genome shotgun (WGS) entry which is preliminary data.</text>
</comment>
<keyword evidence="2" id="KW-1185">Reference proteome</keyword>
<dbReference type="EC" id="3.4.-.-" evidence="1"/>
<proteinExistence type="predicted"/>
<evidence type="ECO:0000313" key="2">
    <source>
        <dbReference type="Proteomes" id="UP001380953"/>
    </source>
</evidence>
<name>A0ACC6PA41_9BACL</name>
<reference evidence="1" key="1">
    <citation type="submission" date="2024-03" db="EMBL/GenBank/DDBJ databases">
        <title>Whole genome sequecning of epiphytes from Marcgravia umbellata leaves.</title>
        <authorList>
            <person name="Kumar G."/>
            <person name="Savka M.A."/>
        </authorList>
    </citation>
    <scope>NUCLEOTIDE SEQUENCE</scope>
    <source>
        <strain evidence="1">RIT_BL5</strain>
    </source>
</reference>
<sequence>MNDPQQRILNVNYKKLGLVAAIALVIYFLFNFTTLFQSDMTQQEPYSLISEEQAQTVAADFASSKLGIEQPLGDAAVSYHSDSELYGYLSREGLVAEYDDTYVDSFPYEMFRVVYHYEADGEARTLSVDVGGQSGKVVAFNSLPSSYAQQLTDADILPEPLEDLTLSQADKEEIARPLLQEMGLDTAGLERASIDSQSGLNYVSSSAKIGDSELKVNVSFEGDQVASIRSNFSIPSSYTSYISEQTTWASIMTYGGYMLLTFVLGVLAIIYAFVLKKYASFTRGIFLSAFYYVVSVFSVWNMRPFFEGSSYSDILFMVTIVLQIVMGFFMAASLYFCFVAGDAMWRSQGKNMWARRGEPQYGRHVWESLKTGYLWAIILLAVQAVIFFILEHTLGVFSTTDDSQSTYNMMYPWLFPILAWMAGISEEAIYRLFGIPMVKKIVRSTVVASIITSLIWALGHTLYPIYPVITRPIELLFLGLLFSFIFLRYGYITAMFAHVVFDSILMGLSLIFMGTPTYVAVGIVSIVMPAIVAFVIYLMYGKDKTRPHDEGNGTRSKEITQNAAPGFLDRPQPVAENRRNTEAPVAQPSPPATIVPETRVESISEPYARDRRAVEEEQYAFQEDPRAVEKDQVPVQDRIPDTERTSGSGLFRESNTSDLPRGERREDDKPRK</sequence>
<organism evidence="1 2">
    <name type="scientific">Saccharibacillus sacchari</name>
    <dbReference type="NCBI Taxonomy" id="456493"/>
    <lineage>
        <taxon>Bacteria</taxon>
        <taxon>Bacillati</taxon>
        <taxon>Bacillota</taxon>
        <taxon>Bacilli</taxon>
        <taxon>Bacillales</taxon>
        <taxon>Paenibacillaceae</taxon>
        <taxon>Saccharibacillus</taxon>
    </lineage>
</organism>